<keyword evidence="4 8" id="KW-0732">Signal</keyword>
<organism evidence="11 12">
    <name type="scientific">Luoshenia tenuis</name>
    <dbReference type="NCBI Taxonomy" id="2763654"/>
    <lineage>
        <taxon>Bacteria</taxon>
        <taxon>Bacillati</taxon>
        <taxon>Bacillota</taxon>
        <taxon>Clostridia</taxon>
        <taxon>Christensenellales</taxon>
        <taxon>Christensenellaceae</taxon>
        <taxon>Luoshenia</taxon>
    </lineage>
</organism>
<dbReference type="InterPro" id="IPR038501">
    <property type="entry name" value="Spore_GerAC_C_sf"/>
</dbReference>
<feature type="domain" description="Spore germination GerAC-like C-terminal" evidence="9">
    <location>
        <begin position="214"/>
        <end position="380"/>
    </location>
</feature>
<dbReference type="GO" id="GO:0016020">
    <property type="term" value="C:membrane"/>
    <property type="evidence" value="ECO:0007669"/>
    <property type="project" value="UniProtKB-SubCell"/>
</dbReference>
<dbReference type="EMBL" id="JACRSO010000001">
    <property type="protein sequence ID" value="MBC8528199.1"/>
    <property type="molecule type" value="Genomic_DNA"/>
</dbReference>
<dbReference type="Gene3D" id="6.20.190.10">
    <property type="entry name" value="Nutrient germinant receptor protein C, domain 1"/>
    <property type="match status" value="1"/>
</dbReference>
<keyword evidence="6" id="KW-0564">Palmitate</keyword>
<evidence type="ECO:0000256" key="7">
    <source>
        <dbReference type="ARBA" id="ARBA00023288"/>
    </source>
</evidence>
<evidence type="ECO:0000256" key="2">
    <source>
        <dbReference type="ARBA" id="ARBA00007886"/>
    </source>
</evidence>
<dbReference type="Proteomes" id="UP000654279">
    <property type="component" value="Unassembled WGS sequence"/>
</dbReference>
<keyword evidence="5" id="KW-0472">Membrane</keyword>
<evidence type="ECO:0000256" key="1">
    <source>
        <dbReference type="ARBA" id="ARBA00004635"/>
    </source>
</evidence>
<proteinExistence type="inferred from homology"/>
<feature type="signal peptide" evidence="8">
    <location>
        <begin position="1"/>
        <end position="29"/>
    </location>
</feature>
<dbReference type="Pfam" id="PF25198">
    <property type="entry name" value="Spore_GerAC_N"/>
    <property type="match status" value="1"/>
</dbReference>
<evidence type="ECO:0000259" key="9">
    <source>
        <dbReference type="Pfam" id="PF05504"/>
    </source>
</evidence>
<reference evidence="11" key="1">
    <citation type="submission" date="2020-08" db="EMBL/GenBank/DDBJ databases">
        <title>Genome public.</title>
        <authorList>
            <person name="Liu C."/>
            <person name="Sun Q."/>
        </authorList>
    </citation>
    <scope>NUCLEOTIDE SEQUENCE</scope>
    <source>
        <strain evidence="11">NSJ-44</strain>
    </source>
</reference>
<keyword evidence="12" id="KW-1185">Reference proteome</keyword>
<keyword evidence="7" id="KW-0449">Lipoprotein</keyword>
<dbReference type="PANTHER" id="PTHR35789:SF1">
    <property type="entry name" value="SPORE GERMINATION PROTEIN B3"/>
    <property type="match status" value="1"/>
</dbReference>
<feature type="chain" id="PRO_5037435485" evidence="8">
    <location>
        <begin position="30"/>
        <end position="384"/>
    </location>
</feature>
<evidence type="ECO:0000256" key="5">
    <source>
        <dbReference type="ARBA" id="ARBA00023136"/>
    </source>
</evidence>
<evidence type="ECO:0000259" key="10">
    <source>
        <dbReference type="Pfam" id="PF25198"/>
    </source>
</evidence>
<accession>A0A926HL78</accession>
<gene>
    <name evidence="11" type="ORF">H8699_01935</name>
</gene>
<dbReference type="AlphaFoldDB" id="A0A926HL78"/>
<dbReference type="GO" id="GO:0009847">
    <property type="term" value="P:spore germination"/>
    <property type="evidence" value="ECO:0007669"/>
    <property type="project" value="InterPro"/>
</dbReference>
<comment type="caution">
    <text evidence="11">The sequence shown here is derived from an EMBL/GenBank/DDBJ whole genome shotgun (WGS) entry which is preliminary data.</text>
</comment>
<name>A0A926HL78_9FIRM</name>
<evidence type="ECO:0000313" key="12">
    <source>
        <dbReference type="Proteomes" id="UP000654279"/>
    </source>
</evidence>
<dbReference type="InterPro" id="IPR057336">
    <property type="entry name" value="GerAC_N"/>
</dbReference>
<evidence type="ECO:0000256" key="4">
    <source>
        <dbReference type="ARBA" id="ARBA00022729"/>
    </source>
</evidence>
<dbReference type="Gene3D" id="3.30.300.210">
    <property type="entry name" value="Nutrient germinant receptor protein C, domain 3"/>
    <property type="match status" value="1"/>
</dbReference>
<evidence type="ECO:0000256" key="3">
    <source>
        <dbReference type="ARBA" id="ARBA00022544"/>
    </source>
</evidence>
<dbReference type="RefSeq" id="WP_249284238.1">
    <property type="nucleotide sequence ID" value="NZ_JACRSO010000001.1"/>
</dbReference>
<dbReference type="Pfam" id="PF05504">
    <property type="entry name" value="Spore_GerAC"/>
    <property type="match status" value="1"/>
</dbReference>
<comment type="similarity">
    <text evidence="2">Belongs to the GerABKC lipoprotein family.</text>
</comment>
<feature type="domain" description="Spore germination protein N-terminal" evidence="10">
    <location>
        <begin position="30"/>
        <end position="200"/>
    </location>
</feature>
<sequence>MKKFKTACRIFAALLIACTLLPLTGCQYAREIESLSVVAGAALDKGEDGKRYKLTVEVLDTNSDIQGNEIRTVYIQSQGDTIFEAVRNAVPKTAKRLYWSHCEILILGEELAKEGIEPVMDWFLRDLEPRSTMKLLVSQQASASEVLMSPPIAEGITAFTINDSLRSDLISASMAPDIALYRAYTMLETSQAQALALPAVGLDDSIEEPIPILSGTAIFEGDALAGYLSPELSKVYTLLTNQSQGSILATHLPQVPEGNISFEVYDTHCSLNPRFEDGELHMGIEVILNLSLGEIDNRSAEVLGEDVQRLRDIAQQEVEQSIDELLTLSQKHYRNDILGFGRALEIAYPDYWKAHAAAWREEFAALPYELTVTVNLRNAGLFQI</sequence>
<keyword evidence="3" id="KW-0309">Germination</keyword>
<dbReference type="NCBIfam" id="TIGR02887">
    <property type="entry name" value="spore_ger_x_C"/>
    <property type="match status" value="1"/>
</dbReference>
<dbReference type="InterPro" id="IPR046953">
    <property type="entry name" value="Spore_GerAC-like_C"/>
</dbReference>
<evidence type="ECO:0000256" key="6">
    <source>
        <dbReference type="ARBA" id="ARBA00023139"/>
    </source>
</evidence>
<dbReference type="InterPro" id="IPR008844">
    <property type="entry name" value="Spore_GerAC-like"/>
</dbReference>
<evidence type="ECO:0000313" key="11">
    <source>
        <dbReference type="EMBL" id="MBC8528199.1"/>
    </source>
</evidence>
<comment type="subcellular location">
    <subcellularLocation>
        <location evidence="1">Membrane</location>
        <topology evidence="1">Lipid-anchor</topology>
    </subcellularLocation>
</comment>
<dbReference type="PANTHER" id="PTHR35789">
    <property type="entry name" value="SPORE GERMINATION PROTEIN B3"/>
    <property type="match status" value="1"/>
</dbReference>
<evidence type="ECO:0000256" key="8">
    <source>
        <dbReference type="SAM" id="SignalP"/>
    </source>
</evidence>
<protein>
    <submittedName>
        <fullName evidence="11">Ger(X)C family spore germination protein</fullName>
    </submittedName>
</protein>